<reference evidence="9 10" key="1">
    <citation type="submission" date="2019-07" db="EMBL/GenBank/DDBJ databases">
        <title>Chromosome genome assembly for large yellow croaker.</title>
        <authorList>
            <person name="Xiao S."/>
        </authorList>
    </citation>
    <scope>NUCLEOTIDE SEQUENCE [LARGE SCALE GENOMIC DNA]</scope>
    <source>
        <strain evidence="9">JMULYC20181020</strain>
        <tissue evidence="9">Muscle</tissue>
    </source>
</reference>
<dbReference type="PANTHER" id="PTHR13070:SF0">
    <property type="entry name" value="TRNA-SPLICING ENDONUCLEASE SUBUNIT SEN34"/>
    <property type="match status" value="1"/>
</dbReference>
<keyword evidence="9" id="KW-0378">Hydrolase</keyword>
<keyword evidence="9" id="KW-0255">Endonuclease</keyword>
<accession>A0A6G0ITV3</accession>
<dbReference type="Pfam" id="PF26577">
    <property type="entry name" value="TSEN34_N"/>
    <property type="match status" value="1"/>
</dbReference>
<feature type="compositionally biased region" description="Basic and acidic residues" evidence="6">
    <location>
        <begin position="405"/>
        <end position="419"/>
    </location>
</feature>
<feature type="region of interest" description="Disordered" evidence="6">
    <location>
        <begin position="305"/>
        <end position="461"/>
    </location>
</feature>
<sequence>MEDLRSVRSRGLVGALLGALPRTPRQNGRLGRPLLLLPEEEHLLTERHAAAALPPTSQGAGGAEQQEAEQQRSYEEQSVLALADRKSALLRAMTSSHTASDEALQGRLQDLDRSFSFPQSALVVQLSTARAGLTHCPEARAYLQADWPVRGQDGCRDDRHRDARYQVFRDLRGRGFYLTSAGKFGGDFLVYPGDPLRFHAHFIAVVCPGRVRLSARRPSHRSSGIQREEDRPALLPRDERTGSVHLAAVERDGLDRELGQEPETLKCWSCWSVLRTHWSLDRDFCWSSFPGFGPQTEQTITDHHRLSQTTTDHHRQPQTTTTDYHRPPQTITDHHRPPQTTTDHHRLSQTTTDHHRPPQTTTDHHRPHRPSQTSTDHHRPSQTITDLHRPPQTITDLHRPSQITTDHHRPPQTITDHHRPPQTITDLHRPPQTITDLHRLSQTSTDHHRPPQTTIDYHRPSQTITYLHRLPQTITDHHRPPQTESELKVFSGPLGSGDLDQQVQFCVCRCASGVSVMGQCPVSCPVFSRTVPSHSSQ</sequence>
<keyword evidence="9" id="KW-0540">Nuclease</keyword>
<dbReference type="SUPFAM" id="SSF53032">
    <property type="entry name" value="tRNA-intron endonuclease catalytic domain-like"/>
    <property type="match status" value="1"/>
</dbReference>
<gene>
    <name evidence="9" type="ORF">D5F01_LYC05681</name>
</gene>
<evidence type="ECO:0000256" key="1">
    <source>
        <dbReference type="ARBA" id="ARBA00008078"/>
    </source>
</evidence>
<evidence type="ECO:0000256" key="6">
    <source>
        <dbReference type="SAM" id="MobiDB-lite"/>
    </source>
</evidence>
<feature type="compositionally biased region" description="Basic and acidic residues" evidence="6">
    <location>
        <begin position="332"/>
        <end position="356"/>
    </location>
</feature>
<comment type="catalytic activity">
    <reaction evidence="5">
        <text>pretRNA = a 3'-half-tRNA molecule with a 5'-OH end + a 5'-half-tRNA molecule with a 2',3'-cyclic phosphate end + an intron with a 2',3'-cyclic phosphate and a 5'-hydroxyl terminus.</text>
        <dbReference type="EC" id="4.6.1.16"/>
    </reaction>
</comment>
<evidence type="ECO:0000256" key="4">
    <source>
        <dbReference type="ARBA" id="ARBA00023239"/>
    </source>
</evidence>
<feature type="region of interest" description="Disordered" evidence="6">
    <location>
        <begin position="52"/>
        <end position="76"/>
    </location>
</feature>
<dbReference type="InterPro" id="IPR036167">
    <property type="entry name" value="tRNA_intron_Endo_cat-like_sf"/>
</dbReference>
<feature type="compositionally biased region" description="Polar residues" evidence="6">
    <location>
        <begin position="432"/>
        <end position="444"/>
    </location>
</feature>
<feature type="compositionally biased region" description="Basic and acidic residues" evidence="6">
    <location>
        <begin position="305"/>
        <end position="315"/>
    </location>
</feature>
<feature type="domain" description="TSEN34 N-terminal" evidence="8">
    <location>
        <begin position="2"/>
        <end position="51"/>
    </location>
</feature>
<dbReference type="GO" id="GO:0003676">
    <property type="term" value="F:nucleic acid binding"/>
    <property type="evidence" value="ECO:0007669"/>
    <property type="project" value="InterPro"/>
</dbReference>
<evidence type="ECO:0000256" key="5">
    <source>
        <dbReference type="ARBA" id="ARBA00034031"/>
    </source>
</evidence>
<feature type="domain" description="tRNA intron endonuclease catalytic" evidence="7">
    <location>
        <begin position="163"/>
        <end position="215"/>
    </location>
</feature>
<dbReference type="AlphaFoldDB" id="A0A6G0ITV3"/>
<dbReference type="InterPro" id="IPR006677">
    <property type="entry name" value="tRNA_intron_Endonuc_cat-like"/>
</dbReference>
<dbReference type="PANTHER" id="PTHR13070">
    <property type="entry name" value="TRNA-SPLICING ENDONUCLEASE SUBUNIT SEN34-RELATED"/>
    <property type="match status" value="1"/>
</dbReference>
<evidence type="ECO:0000313" key="10">
    <source>
        <dbReference type="Proteomes" id="UP000424527"/>
    </source>
</evidence>
<keyword evidence="3" id="KW-0819">tRNA processing</keyword>
<keyword evidence="4" id="KW-0456">Lyase</keyword>
<dbReference type="InterPro" id="IPR059049">
    <property type="entry name" value="TSEN34_N"/>
</dbReference>
<dbReference type="InterPro" id="IPR011856">
    <property type="entry name" value="tRNA_endonuc-like_dom_sf"/>
</dbReference>
<keyword evidence="10" id="KW-1185">Reference proteome</keyword>
<dbReference type="GO" id="GO:0000379">
    <property type="term" value="P:tRNA-type intron splice site recognition and cleavage"/>
    <property type="evidence" value="ECO:0007669"/>
    <property type="project" value="TreeGrafter"/>
</dbReference>
<evidence type="ECO:0000313" key="9">
    <source>
        <dbReference type="EMBL" id="KAE8294764.1"/>
    </source>
</evidence>
<evidence type="ECO:0000259" key="7">
    <source>
        <dbReference type="Pfam" id="PF01974"/>
    </source>
</evidence>
<comment type="similarity">
    <text evidence="1">Belongs to the tRNA-intron endonuclease family.</text>
</comment>
<protein>
    <recommendedName>
        <fullName evidence="2">tRNA-intron lyase</fullName>
        <ecNumber evidence="2">4.6.1.16</ecNumber>
    </recommendedName>
</protein>
<feature type="compositionally biased region" description="Polar residues" evidence="6">
    <location>
        <begin position="451"/>
        <end position="461"/>
    </location>
</feature>
<proteinExistence type="inferred from homology"/>
<dbReference type="EMBL" id="REGW02000006">
    <property type="protein sequence ID" value="KAE8294764.1"/>
    <property type="molecule type" value="Genomic_DNA"/>
</dbReference>
<evidence type="ECO:0000256" key="2">
    <source>
        <dbReference type="ARBA" id="ARBA00012573"/>
    </source>
</evidence>
<evidence type="ECO:0000256" key="3">
    <source>
        <dbReference type="ARBA" id="ARBA00022694"/>
    </source>
</evidence>
<organism evidence="9 10">
    <name type="scientific">Larimichthys crocea</name>
    <name type="common">Large yellow croaker</name>
    <name type="synonym">Pseudosciaena crocea</name>
    <dbReference type="NCBI Taxonomy" id="215358"/>
    <lineage>
        <taxon>Eukaryota</taxon>
        <taxon>Metazoa</taxon>
        <taxon>Chordata</taxon>
        <taxon>Craniata</taxon>
        <taxon>Vertebrata</taxon>
        <taxon>Euteleostomi</taxon>
        <taxon>Actinopterygii</taxon>
        <taxon>Neopterygii</taxon>
        <taxon>Teleostei</taxon>
        <taxon>Neoteleostei</taxon>
        <taxon>Acanthomorphata</taxon>
        <taxon>Eupercaria</taxon>
        <taxon>Sciaenidae</taxon>
        <taxon>Larimichthys</taxon>
    </lineage>
</organism>
<comment type="caution">
    <text evidence="9">The sequence shown here is derived from an EMBL/GenBank/DDBJ whole genome shotgun (WGS) entry which is preliminary data.</text>
</comment>
<dbReference type="GO" id="GO:0005634">
    <property type="term" value="C:nucleus"/>
    <property type="evidence" value="ECO:0007669"/>
    <property type="project" value="UniProtKB-ARBA"/>
</dbReference>
<name>A0A6G0ITV3_LARCR</name>
<evidence type="ECO:0000259" key="8">
    <source>
        <dbReference type="Pfam" id="PF26577"/>
    </source>
</evidence>
<dbReference type="EC" id="4.6.1.16" evidence="2"/>
<dbReference type="Proteomes" id="UP000424527">
    <property type="component" value="Unassembled WGS sequence"/>
</dbReference>
<dbReference type="Pfam" id="PF01974">
    <property type="entry name" value="tRNA_int_endo"/>
    <property type="match status" value="1"/>
</dbReference>
<dbReference type="GO" id="GO:0000213">
    <property type="term" value="F:tRNA-intron lyase activity"/>
    <property type="evidence" value="ECO:0007669"/>
    <property type="project" value="UniProtKB-EC"/>
</dbReference>
<dbReference type="CDD" id="cd22363">
    <property type="entry name" value="tRNA-intron_lyase_C"/>
    <property type="match status" value="1"/>
</dbReference>
<dbReference type="Gene3D" id="3.40.1350.10">
    <property type="match status" value="1"/>
</dbReference>